<evidence type="ECO:0000313" key="2">
    <source>
        <dbReference type="Proteomes" id="UP000202923"/>
    </source>
</evidence>
<dbReference type="KEGG" id="vg:29062136"/>
<dbReference type="GeneID" id="29062136"/>
<dbReference type="RefSeq" id="YP_009278898.1">
    <property type="nucleotide sequence ID" value="NC_031010.1"/>
</dbReference>
<dbReference type="Proteomes" id="UP000202923">
    <property type="component" value="Genome"/>
</dbReference>
<gene>
    <name evidence="1" type="ORF">KWAN_293</name>
</gene>
<organism evidence="1 2">
    <name type="scientific">Erwinia phage vB_EamM_Kwan</name>
    <dbReference type="NCBI Taxonomy" id="1883374"/>
    <lineage>
        <taxon>Viruses</taxon>
        <taxon>Duplodnaviria</taxon>
        <taxon>Heunggongvirae</taxon>
        <taxon>Uroviricota</taxon>
        <taxon>Caudoviricetes</taxon>
        <taxon>Chimalliviridae</taxon>
        <taxon>Wellingtonvirus</taxon>
        <taxon>Wellingtonvirus wellington</taxon>
    </lineage>
</organism>
<protein>
    <submittedName>
        <fullName evidence="1">Uncharacterized protein</fullName>
    </submittedName>
</protein>
<name>A0A1B2IEJ7_9CAUD</name>
<evidence type="ECO:0000313" key="1">
    <source>
        <dbReference type="EMBL" id="ANZ49644.1"/>
    </source>
</evidence>
<dbReference type="EMBL" id="KX397369">
    <property type="protein sequence ID" value="ANZ49644.1"/>
    <property type="molecule type" value="Genomic_DNA"/>
</dbReference>
<sequence length="66" mass="7350">MAKTDMVFIHDEKTNRRYIKRGGARLCLDTEPDQGAALYATFANVTPKSTGTIPIILKPKKRGKSK</sequence>
<proteinExistence type="predicted"/>
<reference evidence="1 2" key="1">
    <citation type="submission" date="2016-06" db="EMBL/GenBank/DDBJ databases">
        <authorList>
            <person name="Kjaerup R.B."/>
            <person name="Dalgaard T.S."/>
            <person name="Juul-Madsen H.R."/>
        </authorList>
    </citation>
    <scope>NUCLEOTIDE SEQUENCE [LARGE SCALE GENOMIC DNA]</scope>
</reference>
<accession>A0A1B2IEJ7</accession>